<evidence type="ECO:0000313" key="15">
    <source>
        <dbReference type="Proteomes" id="UP001457282"/>
    </source>
</evidence>
<dbReference type="InterPro" id="IPR002401">
    <property type="entry name" value="Cyt_P450_E_grp-I"/>
</dbReference>
<keyword evidence="7" id="KW-1133">Transmembrane helix</keyword>
<evidence type="ECO:0000256" key="2">
    <source>
        <dbReference type="ARBA" id="ARBA00004167"/>
    </source>
</evidence>
<dbReference type="CDD" id="cd11043">
    <property type="entry name" value="CYP90-like"/>
    <property type="match status" value="1"/>
</dbReference>
<dbReference type="PROSITE" id="PS00086">
    <property type="entry name" value="CYTOCHROME_P450"/>
    <property type="match status" value="1"/>
</dbReference>
<dbReference type="Proteomes" id="UP001457282">
    <property type="component" value="Unassembled WGS sequence"/>
</dbReference>
<evidence type="ECO:0000313" key="14">
    <source>
        <dbReference type="EMBL" id="KAK9944357.1"/>
    </source>
</evidence>
<dbReference type="GO" id="GO:0004497">
    <property type="term" value="F:monooxygenase activity"/>
    <property type="evidence" value="ECO:0007669"/>
    <property type="project" value="UniProtKB-KW"/>
</dbReference>
<dbReference type="Pfam" id="PF00067">
    <property type="entry name" value="p450"/>
    <property type="match status" value="1"/>
</dbReference>
<comment type="subcellular location">
    <subcellularLocation>
        <location evidence="2">Membrane</location>
        <topology evidence="2">Single-pass membrane protein</topology>
    </subcellularLocation>
</comment>
<dbReference type="EMBL" id="JBEDUW010000002">
    <property type="protein sequence ID" value="KAK9944357.1"/>
    <property type="molecule type" value="Genomic_DNA"/>
</dbReference>
<keyword evidence="6 12" id="KW-0479">Metal-binding</keyword>
<evidence type="ECO:0000256" key="11">
    <source>
        <dbReference type="ARBA" id="ARBA00023136"/>
    </source>
</evidence>
<dbReference type="GO" id="GO:0010268">
    <property type="term" value="P:brassinosteroid homeostasis"/>
    <property type="evidence" value="ECO:0007669"/>
    <property type="project" value="TreeGrafter"/>
</dbReference>
<accession>A0AAW1Y9D6</accession>
<dbReference type="GO" id="GO:0020037">
    <property type="term" value="F:heme binding"/>
    <property type="evidence" value="ECO:0007669"/>
    <property type="project" value="InterPro"/>
</dbReference>
<evidence type="ECO:0008006" key="16">
    <source>
        <dbReference type="Google" id="ProtNLM"/>
    </source>
</evidence>
<evidence type="ECO:0000256" key="13">
    <source>
        <dbReference type="RuleBase" id="RU000461"/>
    </source>
</evidence>
<evidence type="ECO:0000256" key="12">
    <source>
        <dbReference type="PIRSR" id="PIRSR602401-1"/>
    </source>
</evidence>
<sequence length="475" mass="53846">MWTLLGLCLVAFLIIYITHWIMKWRNPKCNGVLPPGSMGFPLIGETLSLIIPSYSLDLHPFIKKRLQRYGSIFRTSLAGRPVVISADPDFNNFLFQQEGRSVELWYLDTFSKIFVHEGDSKTNAVGIVHKYVRSIFLNHFGAERLKEKLLPEIEGFVNKNLCSWSSQESVEVKHAGSVMVLNFSAKQMISYDAEKSADDLSERYTEVIEGLMSFPLNIPGTAYYNCIKHQKHVTAMLRDMLKERRSSPEIQHGDFLDQIANDMDKEKFLSEDFIVQLVFGGLFASFESISAVLALAFSLLAENPSVLEELTAEQEAILKNRENPNSSLTWDEYKSMTFTLQVINETLRLGNVAPGLLRRALKDIPVKGFTIPEGWTIMVVTSALQLNPNTFEDPLKFNPGRWKDLDSHSISKNFMPFGGGMRQCAGAEYSRVFMATFFHVLVTKYRWTTIKGARIARNPILGFGDGIHVKFSEKN</sequence>
<protein>
    <recommendedName>
        <fullName evidence="16">Cytochrome P450 87A3</fullName>
    </recommendedName>
</protein>
<evidence type="ECO:0000256" key="7">
    <source>
        <dbReference type="ARBA" id="ARBA00022989"/>
    </source>
</evidence>
<dbReference type="GO" id="GO:0016020">
    <property type="term" value="C:membrane"/>
    <property type="evidence" value="ECO:0007669"/>
    <property type="project" value="UniProtKB-SubCell"/>
</dbReference>
<comment type="caution">
    <text evidence="14">The sequence shown here is derived from an EMBL/GenBank/DDBJ whole genome shotgun (WGS) entry which is preliminary data.</text>
</comment>
<evidence type="ECO:0000256" key="4">
    <source>
        <dbReference type="ARBA" id="ARBA00022617"/>
    </source>
</evidence>
<keyword evidence="9 12" id="KW-0408">Iron</keyword>
<dbReference type="SUPFAM" id="SSF48264">
    <property type="entry name" value="Cytochrome P450"/>
    <property type="match status" value="1"/>
</dbReference>
<keyword evidence="11" id="KW-0472">Membrane</keyword>
<keyword evidence="10 13" id="KW-0503">Monooxygenase</keyword>
<reference evidence="14 15" key="1">
    <citation type="journal article" date="2023" name="G3 (Bethesda)">
        <title>A chromosome-length genome assembly and annotation of blackberry (Rubus argutus, cv. 'Hillquist').</title>
        <authorList>
            <person name="Bruna T."/>
            <person name="Aryal R."/>
            <person name="Dudchenko O."/>
            <person name="Sargent D.J."/>
            <person name="Mead D."/>
            <person name="Buti M."/>
            <person name="Cavallini A."/>
            <person name="Hytonen T."/>
            <person name="Andres J."/>
            <person name="Pham M."/>
            <person name="Weisz D."/>
            <person name="Mascagni F."/>
            <person name="Usai G."/>
            <person name="Natali L."/>
            <person name="Bassil N."/>
            <person name="Fernandez G.E."/>
            <person name="Lomsadze A."/>
            <person name="Armour M."/>
            <person name="Olukolu B."/>
            <person name="Poorten T."/>
            <person name="Britton C."/>
            <person name="Davik J."/>
            <person name="Ashrafi H."/>
            <person name="Aiden E.L."/>
            <person name="Borodovsky M."/>
            <person name="Worthington M."/>
        </authorList>
    </citation>
    <scope>NUCLEOTIDE SEQUENCE [LARGE SCALE GENOMIC DNA]</scope>
    <source>
        <strain evidence="14">PI 553951</strain>
    </source>
</reference>
<evidence type="ECO:0000256" key="10">
    <source>
        <dbReference type="ARBA" id="ARBA00023033"/>
    </source>
</evidence>
<dbReference type="Gene3D" id="1.10.630.10">
    <property type="entry name" value="Cytochrome P450"/>
    <property type="match status" value="1"/>
</dbReference>
<keyword evidence="8 13" id="KW-0560">Oxidoreductase</keyword>
<proteinExistence type="inferred from homology"/>
<evidence type="ECO:0000256" key="5">
    <source>
        <dbReference type="ARBA" id="ARBA00022692"/>
    </source>
</evidence>
<dbReference type="InterPro" id="IPR036396">
    <property type="entry name" value="Cyt_P450_sf"/>
</dbReference>
<dbReference type="PANTHER" id="PTHR24286">
    <property type="entry name" value="CYTOCHROME P450 26"/>
    <property type="match status" value="1"/>
</dbReference>
<evidence type="ECO:0000256" key="3">
    <source>
        <dbReference type="ARBA" id="ARBA00010617"/>
    </source>
</evidence>
<organism evidence="14 15">
    <name type="scientific">Rubus argutus</name>
    <name type="common">Southern blackberry</name>
    <dbReference type="NCBI Taxonomy" id="59490"/>
    <lineage>
        <taxon>Eukaryota</taxon>
        <taxon>Viridiplantae</taxon>
        <taxon>Streptophyta</taxon>
        <taxon>Embryophyta</taxon>
        <taxon>Tracheophyta</taxon>
        <taxon>Spermatophyta</taxon>
        <taxon>Magnoliopsida</taxon>
        <taxon>eudicotyledons</taxon>
        <taxon>Gunneridae</taxon>
        <taxon>Pentapetalae</taxon>
        <taxon>rosids</taxon>
        <taxon>fabids</taxon>
        <taxon>Rosales</taxon>
        <taxon>Rosaceae</taxon>
        <taxon>Rosoideae</taxon>
        <taxon>Rosoideae incertae sedis</taxon>
        <taxon>Rubus</taxon>
    </lineage>
</organism>
<name>A0AAW1Y9D6_RUBAR</name>
<dbReference type="GO" id="GO:0005506">
    <property type="term" value="F:iron ion binding"/>
    <property type="evidence" value="ECO:0007669"/>
    <property type="project" value="InterPro"/>
</dbReference>
<evidence type="ECO:0000256" key="8">
    <source>
        <dbReference type="ARBA" id="ARBA00023002"/>
    </source>
</evidence>
<evidence type="ECO:0000256" key="9">
    <source>
        <dbReference type="ARBA" id="ARBA00023004"/>
    </source>
</evidence>
<dbReference type="InterPro" id="IPR017972">
    <property type="entry name" value="Cyt_P450_CS"/>
</dbReference>
<dbReference type="FunFam" id="1.10.630.10:FF:000020">
    <property type="entry name" value="Cytochrome P450 family protein"/>
    <property type="match status" value="1"/>
</dbReference>
<keyword evidence="5" id="KW-0812">Transmembrane</keyword>
<comment type="similarity">
    <text evidence="3 13">Belongs to the cytochrome P450 family.</text>
</comment>
<dbReference type="PRINTS" id="PR00463">
    <property type="entry name" value="EP450I"/>
</dbReference>
<evidence type="ECO:0000256" key="6">
    <source>
        <dbReference type="ARBA" id="ARBA00022723"/>
    </source>
</evidence>
<feature type="binding site" description="axial binding residue" evidence="12">
    <location>
        <position position="424"/>
    </location>
    <ligand>
        <name>heme</name>
        <dbReference type="ChEBI" id="CHEBI:30413"/>
    </ligand>
    <ligandPart>
        <name>Fe</name>
        <dbReference type="ChEBI" id="CHEBI:18248"/>
    </ligandPart>
</feature>
<keyword evidence="15" id="KW-1185">Reference proteome</keyword>
<comment type="cofactor">
    <cofactor evidence="1 12">
        <name>heme</name>
        <dbReference type="ChEBI" id="CHEBI:30413"/>
    </cofactor>
</comment>
<dbReference type="GO" id="GO:0016132">
    <property type="term" value="P:brassinosteroid biosynthetic process"/>
    <property type="evidence" value="ECO:0007669"/>
    <property type="project" value="TreeGrafter"/>
</dbReference>
<dbReference type="GO" id="GO:0016125">
    <property type="term" value="P:sterol metabolic process"/>
    <property type="evidence" value="ECO:0007669"/>
    <property type="project" value="TreeGrafter"/>
</dbReference>
<dbReference type="AlphaFoldDB" id="A0AAW1Y9D6"/>
<dbReference type="GO" id="GO:0016705">
    <property type="term" value="F:oxidoreductase activity, acting on paired donors, with incorporation or reduction of molecular oxygen"/>
    <property type="evidence" value="ECO:0007669"/>
    <property type="project" value="InterPro"/>
</dbReference>
<gene>
    <name evidence="14" type="ORF">M0R45_009930</name>
</gene>
<dbReference type="PANTHER" id="PTHR24286:SF305">
    <property type="entry name" value="CYTOCHROME P450 708A2"/>
    <property type="match status" value="1"/>
</dbReference>
<evidence type="ECO:0000256" key="1">
    <source>
        <dbReference type="ARBA" id="ARBA00001971"/>
    </source>
</evidence>
<keyword evidence="4 12" id="KW-0349">Heme</keyword>
<dbReference type="PRINTS" id="PR00385">
    <property type="entry name" value="P450"/>
</dbReference>
<dbReference type="InterPro" id="IPR001128">
    <property type="entry name" value="Cyt_P450"/>
</dbReference>